<protein>
    <submittedName>
        <fullName evidence="1">Uncharacterized protein</fullName>
    </submittedName>
</protein>
<evidence type="ECO:0000313" key="2">
    <source>
        <dbReference type="Proteomes" id="UP001060085"/>
    </source>
</evidence>
<evidence type="ECO:0000313" key="1">
    <source>
        <dbReference type="EMBL" id="KAI5671777.1"/>
    </source>
</evidence>
<comment type="caution">
    <text evidence="1">The sequence shown here is derived from an EMBL/GenBank/DDBJ whole genome shotgun (WGS) entry which is preliminary data.</text>
</comment>
<dbReference type="EMBL" id="CM044703">
    <property type="protein sequence ID" value="KAI5671777.1"/>
    <property type="molecule type" value="Genomic_DNA"/>
</dbReference>
<keyword evidence="2" id="KW-1185">Reference proteome</keyword>
<dbReference type="Proteomes" id="UP001060085">
    <property type="component" value="Linkage Group LG03"/>
</dbReference>
<name>A0ACC0BGM9_CATRO</name>
<reference evidence="2" key="1">
    <citation type="journal article" date="2023" name="Nat. Plants">
        <title>Single-cell RNA sequencing provides a high-resolution roadmap for understanding the multicellular compartmentation of specialized metabolism.</title>
        <authorList>
            <person name="Sun S."/>
            <person name="Shen X."/>
            <person name="Li Y."/>
            <person name="Li Y."/>
            <person name="Wang S."/>
            <person name="Li R."/>
            <person name="Zhang H."/>
            <person name="Shen G."/>
            <person name="Guo B."/>
            <person name="Wei J."/>
            <person name="Xu J."/>
            <person name="St-Pierre B."/>
            <person name="Chen S."/>
            <person name="Sun C."/>
        </authorList>
    </citation>
    <scope>NUCLEOTIDE SEQUENCE [LARGE SCALE GENOMIC DNA]</scope>
</reference>
<accession>A0ACC0BGM9</accession>
<organism evidence="1 2">
    <name type="scientific">Catharanthus roseus</name>
    <name type="common">Madagascar periwinkle</name>
    <name type="synonym">Vinca rosea</name>
    <dbReference type="NCBI Taxonomy" id="4058"/>
    <lineage>
        <taxon>Eukaryota</taxon>
        <taxon>Viridiplantae</taxon>
        <taxon>Streptophyta</taxon>
        <taxon>Embryophyta</taxon>
        <taxon>Tracheophyta</taxon>
        <taxon>Spermatophyta</taxon>
        <taxon>Magnoliopsida</taxon>
        <taxon>eudicotyledons</taxon>
        <taxon>Gunneridae</taxon>
        <taxon>Pentapetalae</taxon>
        <taxon>asterids</taxon>
        <taxon>lamiids</taxon>
        <taxon>Gentianales</taxon>
        <taxon>Apocynaceae</taxon>
        <taxon>Rauvolfioideae</taxon>
        <taxon>Vinceae</taxon>
        <taxon>Catharanthinae</taxon>
        <taxon>Catharanthus</taxon>
    </lineage>
</organism>
<sequence length="106" mass="11349">MVEGSTSTVFLQDRVEIVTGASRGIGQTIALHLASLGAKLVINYTSNSSRADIVAIKINKSAATEAFLRAITAKANFSDPEQVKSLFGAAESAFHSSVHIMSRRRR</sequence>
<gene>
    <name evidence="1" type="ORF">M9H77_12141</name>
</gene>
<proteinExistence type="predicted"/>